<dbReference type="CDD" id="cd04197">
    <property type="entry name" value="eIF-2B_epsilon_N"/>
    <property type="match status" value="1"/>
</dbReference>
<feature type="region of interest" description="Disordered" evidence="9">
    <location>
        <begin position="429"/>
        <end position="455"/>
    </location>
</feature>
<dbReference type="InterPro" id="IPR005835">
    <property type="entry name" value="NTP_transferase_dom"/>
</dbReference>
<comment type="similarity">
    <text evidence="2">Belongs to the eIF-2B gamma/epsilon subunits family.</text>
</comment>
<dbReference type="InterPro" id="IPR003307">
    <property type="entry name" value="W2_domain"/>
</dbReference>
<keyword evidence="3" id="KW-0963">Cytoplasm</keyword>
<dbReference type="PROSITE" id="PS51363">
    <property type="entry name" value="W2"/>
    <property type="match status" value="1"/>
</dbReference>
<name>A0A8H7VCY6_9FUNG</name>
<feature type="compositionally biased region" description="Acidic residues" evidence="9">
    <location>
        <begin position="437"/>
        <end position="446"/>
    </location>
</feature>
<evidence type="ECO:0000256" key="2">
    <source>
        <dbReference type="ARBA" id="ARBA00007878"/>
    </source>
</evidence>
<dbReference type="Gene3D" id="3.90.550.10">
    <property type="entry name" value="Spore Coat Polysaccharide Biosynthesis Protein SpsA, Chain A"/>
    <property type="match status" value="1"/>
</dbReference>
<dbReference type="InterPro" id="IPR044123">
    <property type="entry name" value="W2_eIF2B_epsilon"/>
</dbReference>
<dbReference type="GO" id="GO:0005085">
    <property type="term" value="F:guanyl-nucleotide exchange factor activity"/>
    <property type="evidence" value="ECO:0007669"/>
    <property type="project" value="InterPro"/>
</dbReference>
<proteinExistence type="inferred from homology"/>
<dbReference type="GO" id="GO:0005829">
    <property type="term" value="C:cytosol"/>
    <property type="evidence" value="ECO:0007669"/>
    <property type="project" value="UniProtKB-SubCell"/>
</dbReference>
<keyword evidence="5" id="KW-0648">Protein biosynthesis</keyword>
<dbReference type="InterPro" id="IPR011004">
    <property type="entry name" value="Trimer_LpxA-like_sf"/>
</dbReference>
<dbReference type="Gene3D" id="1.25.40.180">
    <property type="match status" value="1"/>
</dbReference>
<dbReference type="CDD" id="cd11558">
    <property type="entry name" value="W2_eIF2B_epsilon"/>
    <property type="match status" value="1"/>
</dbReference>
<dbReference type="GO" id="GO:0003743">
    <property type="term" value="F:translation initiation factor activity"/>
    <property type="evidence" value="ECO:0007669"/>
    <property type="project" value="UniProtKB-KW"/>
</dbReference>
<evidence type="ECO:0000313" key="11">
    <source>
        <dbReference type="EMBL" id="KAG2211943.1"/>
    </source>
</evidence>
<keyword evidence="12" id="KW-1185">Reference proteome</keyword>
<dbReference type="SMART" id="SM00515">
    <property type="entry name" value="eIF5C"/>
    <property type="match status" value="1"/>
</dbReference>
<sequence length="698" mass="78796">MPPKQKKVNNENEEAEEPFQAVILTDSFEDQFLPISHELPRCLMPLCNIPLIEYTLELLATVDIFEVLIVCTTHIDAIKSYFENSDWMKPTSRLSVKIVPTPECMSVGDAIRELDARQLISSDFILTSGELISNIKLDKVLEEHRARKKTDKNSIMTMVLKEASRTHTARAKDANSVFVLDPITQQCVYYESVVSLPRKHRMEISPEIFENRPQIEFRNDLVDPYLDICSVEVPALFTENFDWQRLRADFVHGILTSDILGKTIYTKLVAEPYVARVQNEQLYSTISNHMLNRWAFPIVPETNLKSGDDYEFTRGNIYKSMNVVLSRSCIIDENVQIGSNTVIGENTRIGNSIIGNNCTIGDNVVLEGAFLWDNVTISDNCTVKKSIIAHHANILENTKIAQGCLISLNVTIGPNATIPKYSRLSLLPQPKNSTFDESSDEEDDEEERQHVLTGDHEPVYSWTIRSDDDEVDVRNIKLGSLSFDMADLVLDDGDVTDSASEVGESDSDDDDIGSINGSWALETSMAKKTDEFKKEISQTIERSIDENHTVYTAALEVTGLRMSSNGSYTDIREVMIPIIFDHIDRNNSISSMKTVLTKWAPLIGKMTHSAEDQLHVLQLLQKHSAAHEHLSKIFSGALQLLYNTDVLEEDAIQKWFSSDLSKANAAELKVREKAAKFIEWLQEAEEESEEDSDESDEE</sequence>
<dbReference type="SUPFAM" id="SSF51161">
    <property type="entry name" value="Trimeric LpxA-like enzymes"/>
    <property type="match status" value="1"/>
</dbReference>
<dbReference type="OrthoDB" id="424572at2759"/>
<evidence type="ECO:0000256" key="7">
    <source>
        <dbReference type="ARBA" id="ARBA00044345"/>
    </source>
</evidence>
<dbReference type="SUPFAM" id="SSF53448">
    <property type="entry name" value="Nucleotide-diphospho-sugar transferases"/>
    <property type="match status" value="1"/>
</dbReference>
<dbReference type="Proteomes" id="UP000603453">
    <property type="component" value="Unassembled WGS sequence"/>
</dbReference>
<reference evidence="11" key="1">
    <citation type="submission" date="2020-12" db="EMBL/GenBank/DDBJ databases">
        <title>Metabolic potential, ecology and presence of endohyphal bacteria is reflected in genomic diversity of Mucoromycotina.</title>
        <authorList>
            <person name="Muszewska A."/>
            <person name="Okrasinska A."/>
            <person name="Steczkiewicz K."/>
            <person name="Drgas O."/>
            <person name="Orlowska M."/>
            <person name="Perlinska-Lenart U."/>
            <person name="Aleksandrzak-Piekarczyk T."/>
            <person name="Szatraj K."/>
            <person name="Zielenkiewicz U."/>
            <person name="Pilsyk S."/>
            <person name="Malc E."/>
            <person name="Mieczkowski P."/>
            <person name="Kruszewska J.S."/>
            <person name="Biernat P."/>
            <person name="Pawlowska J."/>
        </authorList>
    </citation>
    <scope>NUCLEOTIDE SEQUENCE</scope>
    <source>
        <strain evidence="11">WA0000017839</strain>
    </source>
</reference>
<dbReference type="Pfam" id="PF25084">
    <property type="entry name" value="LbH_EIF2B"/>
    <property type="match status" value="1"/>
</dbReference>
<gene>
    <name evidence="11" type="ORF">INT47_004630</name>
</gene>
<evidence type="ECO:0000256" key="9">
    <source>
        <dbReference type="SAM" id="MobiDB-lite"/>
    </source>
</evidence>
<evidence type="ECO:0000256" key="3">
    <source>
        <dbReference type="ARBA" id="ARBA00022490"/>
    </source>
</evidence>
<dbReference type="GO" id="GO:0031369">
    <property type="term" value="F:translation initiation factor binding"/>
    <property type="evidence" value="ECO:0007669"/>
    <property type="project" value="InterPro"/>
</dbReference>
<comment type="subunit">
    <text evidence="8">Component of the translation initiation factor 2B (eIF2B) complex which is a heterodecamer of two sets of five different subunits: alpha, beta, gamma, delta and epsilon. Subunits alpha, beta and delta comprise a regulatory subcomplex and subunits epsilon and gamma comprise a catalytic subcomplex. Within the complex, the hexameric regulatory complex resides at the center, with the two heterodimeric catalytic subcomplexes bound on opposite sides.</text>
</comment>
<dbReference type="Pfam" id="PF00483">
    <property type="entry name" value="NTP_transferase"/>
    <property type="match status" value="1"/>
</dbReference>
<dbReference type="EMBL" id="JAEPRD010000007">
    <property type="protein sequence ID" value="KAG2211943.1"/>
    <property type="molecule type" value="Genomic_DNA"/>
</dbReference>
<dbReference type="FunFam" id="3.90.550.10:FF:000066">
    <property type="entry name" value="Translation initiation factor eIF-2B subunit epsilon"/>
    <property type="match status" value="1"/>
</dbReference>
<dbReference type="InterPro" id="IPR051956">
    <property type="entry name" value="eIF2B_epsilon"/>
</dbReference>
<accession>A0A8H7VCY6</accession>
<dbReference type="InterPro" id="IPR029044">
    <property type="entry name" value="Nucleotide-diphossugar_trans"/>
</dbReference>
<evidence type="ECO:0000256" key="4">
    <source>
        <dbReference type="ARBA" id="ARBA00022540"/>
    </source>
</evidence>
<dbReference type="GO" id="GO:0005851">
    <property type="term" value="C:eukaryotic translation initiation factor 2B complex"/>
    <property type="evidence" value="ECO:0007669"/>
    <property type="project" value="TreeGrafter"/>
</dbReference>
<evidence type="ECO:0000256" key="8">
    <source>
        <dbReference type="ARBA" id="ARBA00046432"/>
    </source>
</evidence>
<dbReference type="InterPro" id="IPR016024">
    <property type="entry name" value="ARM-type_fold"/>
</dbReference>
<organism evidence="11 12">
    <name type="scientific">Mucor saturninus</name>
    <dbReference type="NCBI Taxonomy" id="64648"/>
    <lineage>
        <taxon>Eukaryota</taxon>
        <taxon>Fungi</taxon>
        <taxon>Fungi incertae sedis</taxon>
        <taxon>Mucoromycota</taxon>
        <taxon>Mucoromycotina</taxon>
        <taxon>Mucoromycetes</taxon>
        <taxon>Mucorales</taxon>
        <taxon>Mucorineae</taxon>
        <taxon>Mucoraceae</taxon>
        <taxon>Mucor</taxon>
    </lineage>
</organism>
<evidence type="ECO:0000256" key="6">
    <source>
        <dbReference type="ARBA" id="ARBA00044144"/>
    </source>
</evidence>
<dbReference type="InterPro" id="IPR056764">
    <property type="entry name" value="LbH_EIF2B3/5"/>
</dbReference>
<keyword evidence="4" id="KW-0396">Initiation factor</keyword>
<feature type="domain" description="W2" evidence="10">
    <location>
        <begin position="526"/>
        <end position="691"/>
    </location>
</feature>
<evidence type="ECO:0000256" key="5">
    <source>
        <dbReference type="ARBA" id="ARBA00022917"/>
    </source>
</evidence>
<protein>
    <recommendedName>
        <fullName evidence="6">Translation initiation factor eIF2B subunit epsilon</fullName>
    </recommendedName>
    <alternativeName>
        <fullName evidence="7">eIF2B GDP-GTP exchange factor subunit epsilon</fullName>
    </alternativeName>
</protein>
<dbReference type="AlphaFoldDB" id="A0A8H7VCY6"/>
<evidence type="ECO:0000256" key="1">
    <source>
        <dbReference type="ARBA" id="ARBA00004514"/>
    </source>
</evidence>
<dbReference type="Pfam" id="PF02020">
    <property type="entry name" value="W2"/>
    <property type="match status" value="1"/>
</dbReference>
<dbReference type="InterPro" id="IPR035543">
    <property type="entry name" value="eIF-2B_epsilon_N"/>
</dbReference>
<comment type="caution">
    <text evidence="11">The sequence shown here is derived from an EMBL/GenBank/DDBJ whole genome shotgun (WGS) entry which is preliminary data.</text>
</comment>
<dbReference type="PANTHER" id="PTHR45887:SF1">
    <property type="entry name" value="TRANSLATION INITIATION FACTOR EIF-2B SUBUNIT EPSILON"/>
    <property type="match status" value="1"/>
</dbReference>
<comment type="subcellular location">
    <subcellularLocation>
        <location evidence="1">Cytoplasm</location>
        <location evidence="1">Cytosol</location>
    </subcellularLocation>
</comment>
<dbReference type="Gene3D" id="2.160.10.10">
    <property type="entry name" value="Hexapeptide repeat proteins"/>
    <property type="match status" value="1"/>
</dbReference>
<dbReference type="PANTHER" id="PTHR45887">
    <property type="entry name" value="TRANSLATION INITIATION FACTOR EIF-2B SUBUNIT EPSILON"/>
    <property type="match status" value="1"/>
</dbReference>
<evidence type="ECO:0000313" key="12">
    <source>
        <dbReference type="Proteomes" id="UP000603453"/>
    </source>
</evidence>
<evidence type="ECO:0000259" key="10">
    <source>
        <dbReference type="PROSITE" id="PS51363"/>
    </source>
</evidence>
<dbReference type="SUPFAM" id="SSF48371">
    <property type="entry name" value="ARM repeat"/>
    <property type="match status" value="1"/>
</dbReference>